<dbReference type="AlphaFoldDB" id="A0A183Q6I8"/>
<keyword evidence="3" id="KW-1185">Reference proteome</keyword>
<dbReference type="Proteomes" id="UP000269396">
    <property type="component" value="Unassembled WGS sequence"/>
</dbReference>
<gene>
    <name evidence="2" type="ORF">SMTD_LOCUS22224</name>
</gene>
<dbReference type="EMBL" id="UZAL01050386">
    <property type="protein sequence ID" value="VDP86740.1"/>
    <property type="molecule type" value="Genomic_DNA"/>
</dbReference>
<feature type="compositionally biased region" description="Basic residues" evidence="1">
    <location>
        <begin position="86"/>
        <end position="95"/>
    </location>
</feature>
<proteinExistence type="predicted"/>
<accession>A0A183Q6I8</accession>
<sequence>MSFRTLLNEFTSFAAKIVAVNYKRVRTMRHGFLEGEYAWFYDKGMVDVVDTSRARCACERFNDYLMTCGHILYAHFEDLTRGGSTQRKRNHYGGHLKREQRSNNLNVSEGFVPQEASS</sequence>
<protein>
    <submittedName>
        <fullName evidence="2">Uncharacterized protein</fullName>
    </submittedName>
</protein>
<organism evidence="2 3">
    <name type="scientific">Schistosoma mattheei</name>
    <dbReference type="NCBI Taxonomy" id="31246"/>
    <lineage>
        <taxon>Eukaryota</taxon>
        <taxon>Metazoa</taxon>
        <taxon>Spiralia</taxon>
        <taxon>Lophotrochozoa</taxon>
        <taxon>Platyhelminthes</taxon>
        <taxon>Trematoda</taxon>
        <taxon>Digenea</taxon>
        <taxon>Strigeidida</taxon>
        <taxon>Schistosomatoidea</taxon>
        <taxon>Schistosomatidae</taxon>
        <taxon>Schistosoma</taxon>
    </lineage>
</organism>
<evidence type="ECO:0000313" key="2">
    <source>
        <dbReference type="EMBL" id="VDP86740.1"/>
    </source>
</evidence>
<evidence type="ECO:0000256" key="1">
    <source>
        <dbReference type="SAM" id="MobiDB-lite"/>
    </source>
</evidence>
<name>A0A183Q6I8_9TREM</name>
<feature type="region of interest" description="Disordered" evidence="1">
    <location>
        <begin position="83"/>
        <end position="118"/>
    </location>
</feature>
<evidence type="ECO:0000313" key="3">
    <source>
        <dbReference type="Proteomes" id="UP000269396"/>
    </source>
</evidence>
<reference evidence="2 3" key="1">
    <citation type="submission" date="2018-11" db="EMBL/GenBank/DDBJ databases">
        <authorList>
            <consortium name="Pathogen Informatics"/>
        </authorList>
    </citation>
    <scope>NUCLEOTIDE SEQUENCE [LARGE SCALE GENOMIC DNA]</scope>
    <source>
        <strain>Denwood</strain>
        <strain evidence="3">Zambia</strain>
    </source>
</reference>